<reference evidence="9" key="1">
    <citation type="journal article" date="2020" name="Stud. Mycol.">
        <title>101 Dothideomycetes genomes: a test case for predicting lifestyles and emergence of pathogens.</title>
        <authorList>
            <person name="Haridas S."/>
            <person name="Albert R."/>
            <person name="Binder M."/>
            <person name="Bloem J."/>
            <person name="Labutti K."/>
            <person name="Salamov A."/>
            <person name="Andreopoulos B."/>
            <person name="Baker S."/>
            <person name="Barry K."/>
            <person name="Bills G."/>
            <person name="Bluhm B."/>
            <person name="Cannon C."/>
            <person name="Castanera R."/>
            <person name="Culley D."/>
            <person name="Daum C."/>
            <person name="Ezra D."/>
            <person name="Gonzalez J."/>
            <person name="Henrissat B."/>
            <person name="Kuo A."/>
            <person name="Liang C."/>
            <person name="Lipzen A."/>
            <person name="Lutzoni F."/>
            <person name="Magnuson J."/>
            <person name="Mondo S."/>
            <person name="Nolan M."/>
            <person name="Ohm R."/>
            <person name="Pangilinan J."/>
            <person name="Park H.-J."/>
            <person name="Ramirez L."/>
            <person name="Alfaro M."/>
            <person name="Sun H."/>
            <person name="Tritt A."/>
            <person name="Yoshinaga Y."/>
            <person name="Zwiers L.-H."/>
            <person name="Turgeon B."/>
            <person name="Goodwin S."/>
            <person name="Spatafora J."/>
            <person name="Crous P."/>
            <person name="Grigoriev I."/>
        </authorList>
    </citation>
    <scope>NUCLEOTIDE SEQUENCE</scope>
    <source>
        <strain evidence="9">CBS 113818</strain>
    </source>
</reference>
<feature type="region of interest" description="Disordered" evidence="6">
    <location>
        <begin position="148"/>
        <end position="173"/>
    </location>
</feature>
<evidence type="ECO:0000256" key="4">
    <source>
        <dbReference type="PROSITE-ProRule" id="PRU00042"/>
    </source>
</evidence>
<dbReference type="Proteomes" id="UP000799424">
    <property type="component" value="Unassembled WGS sequence"/>
</dbReference>
<protein>
    <submittedName>
        <fullName evidence="9">Uncharacterized protein</fullName>
    </submittedName>
</protein>
<dbReference type="InterPro" id="IPR050224">
    <property type="entry name" value="TALE_homeobox"/>
</dbReference>
<accession>A0A6A7ACU6</accession>
<dbReference type="PROSITE" id="PS50157">
    <property type="entry name" value="ZINC_FINGER_C2H2_2"/>
    <property type="match status" value="1"/>
</dbReference>
<keyword evidence="1 5" id="KW-0238">DNA-binding</keyword>
<dbReference type="InterPro" id="IPR013087">
    <property type="entry name" value="Znf_C2H2_type"/>
</dbReference>
<dbReference type="InterPro" id="IPR001356">
    <property type="entry name" value="HD"/>
</dbReference>
<evidence type="ECO:0000313" key="9">
    <source>
        <dbReference type="EMBL" id="KAF2830694.1"/>
    </source>
</evidence>
<dbReference type="AlphaFoldDB" id="A0A6A7ACU6"/>
<feature type="region of interest" description="Disordered" evidence="6">
    <location>
        <begin position="324"/>
        <end position="345"/>
    </location>
</feature>
<feature type="region of interest" description="Disordered" evidence="6">
    <location>
        <begin position="221"/>
        <end position="243"/>
    </location>
</feature>
<sequence length="1012" mass="112105">MATPNASDMGQYFDFGEAAVPDVQQGASQQNSTIQLGEGYLTQKELQDITNTSAEFNTDFSTHLPRYQKPAHSCDYCRSKGLECFIYDCDGSGRVRCSPCNALFRPCSFTDVEKSPAFKQNTALDTLDVVGEDDERCFGGLTGKKQMRSLGHMGPIDDDNNQGEERPKKGAAAARFPRPALKVLKDWMMQHFDHPYPTDEDKELLKQQTGLSIGQISNWMANTRRRQKARPKRSSSPSIRPSTEAIDIPAGRTWESLSTYTKPETRKAHKFMASAVTGRFLTFRVTDGCQGGAEDPFERWKHSPPENEPAPMTAIAQAVEKFGPPEAASRGSSYRKGASNDSTSSMSIFQAPSVSSLETGLTGMSSGSLGSHNSAYSYGSRHSLGSMNSLKSKERRRRRRLPTRAPKADPNEASRLFQCTFCTDRFKSKYDWSRHEKSLHLSLEKWICAPLGPIIVDKATGKRKCVYCDDLEPTDEHLAAHNHGGCEEKGLESRTFYRKDHLRQHLRLMHGCKMTASMEPWKSEAQYIKSRCGFCQMSFDKWQDRIDHLAKEFRNGADMKTWKGCRGLDAHVAIHVTNAMPPYLIANESKSPFPFSASNSSSLKQTHMQLETKDLEYLLPSNMNMAASADLGIAYQGNPDSNLIRPILLSTPQHYSASEHPLVNPNATCWEILTLRLGRFARQYIEKHGVASMTDEMLQNEARVILYGEADGWEQTAADNPEWLNLFKKAHGIDITAPVTGITAHHEIYEDLGIHSNSILDPSFNVENFSVLSMSQNHPDRAVSFECALSGTTNLTNHARQISSGRQSPRSIAGPSGSSSLSPTSLNSRISATTGEQIMGVYAPIPELACTGPDGPCYGENGELGFSIRQIKGSGKKSSYWRTEDITGLTSFNAQCSAAGESIYECAKVGLKSFSPLDEQACLTEEFQMPSIEEHTCTDSDMAVVDANTFDFPSWDQLPEDFQNPTTSADFYSTIPISASGSNAMAWDNDDMNFAMDMDLDLDLDLNVFGKC</sequence>
<keyword evidence="3 5" id="KW-0539">Nucleus</keyword>
<dbReference type="EMBL" id="MU006219">
    <property type="protein sequence ID" value="KAF2830694.1"/>
    <property type="molecule type" value="Genomic_DNA"/>
</dbReference>
<keyword evidence="4" id="KW-0479">Metal-binding</keyword>
<keyword evidence="10" id="KW-1185">Reference proteome</keyword>
<feature type="compositionally biased region" description="Basic residues" evidence="6">
    <location>
        <begin position="393"/>
        <end position="402"/>
    </location>
</feature>
<feature type="region of interest" description="Disordered" evidence="6">
    <location>
        <begin position="380"/>
        <end position="410"/>
    </location>
</feature>
<dbReference type="CDD" id="cd00086">
    <property type="entry name" value="homeodomain"/>
    <property type="match status" value="1"/>
</dbReference>
<dbReference type="GO" id="GO:0006355">
    <property type="term" value="P:regulation of DNA-templated transcription"/>
    <property type="evidence" value="ECO:0007669"/>
    <property type="project" value="InterPro"/>
</dbReference>
<dbReference type="PANTHER" id="PTHR11850">
    <property type="entry name" value="HOMEOBOX PROTEIN TRANSCRIPTION FACTORS"/>
    <property type="match status" value="1"/>
</dbReference>
<proteinExistence type="predicted"/>
<evidence type="ECO:0000313" key="10">
    <source>
        <dbReference type="Proteomes" id="UP000799424"/>
    </source>
</evidence>
<dbReference type="GO" id="GO:0003677">
    <property type="term" value="F:DNA binding"/>
    <property type="evidence" value="ECO:0007669"/>
    <property type="project" value="UniProtKB-UniRule"/>
</dbReference>
<feature type="DNA-binding region" description="Homeobox" evidence="5">
    <location>
        <begin position="169"/>
        <end position="231"/>
    </location>
</feature>
<dbReference type="Gene3D" id="1.10.10.60">
    <property type="entry name" value="Homeodomain-like"/>
    <property type="match status" value="1"/>
</dbReference>
<organism evidence="9 10">
    <name type="scientific">Ophiobolus disseminans</name>
    <dbReference type="NCBI Taxonomy" id="1469910"/>
    <lineage>
        <taxon>Eukaryota</taxon>
        <taxon>Fungi</taxon>
        <taxon>Dikarya</taxon>
        <taxon>Ascomycota</taxon>
        <taxon>Pezizomycotina</taxon>
        <taxon>Dothideomycetes</taxon>
        <taxon>Pleosporomycetidae</taxon>
        <taxon>Pleosporales</taxon>
        <taxon>Pleosporineae</taxon>
        <taxon>Phaeosphaeriaceae</taxon>
        <taxon>Ophiobolus</taxon>
    </lineage>
</organism>
<keyword evidence="4" id="KW-0862">Zinc</keyword>
<dbReference type="PROSITE" id="PS50071">
    <property type="entry name" value="HOMEOBOX_2"/>
    <property type="match status" value="1"/>
</dbReference>
<evidence type="ECO:0000256" key="6">
    <source>
        <dbReference type="SAM" id="MobiDB-lite"/>
    </source>
</evidence>
<evidence type="ECO:0000256" key="2">
    <source>
        <dbReference type="ARBA" id="ARBA00023155"/>
    </source>
</evidence>
<feature type="domain" description="Homeobox" evidence="7">
    <location>
        <begin position="167"/>
        <end position="230"/>
    </location>
</feature>
<dbReference type="InterPro" id="IPR009057">
    <property type="entry name" value="Homeodomain-like_sf"/>
</dbReference>
<dbReference type="SUPFAM" id="SSF46689">
    <property type="entry name" value="Homeodomain-like"/>
    <property type="match status" value="1"/>
</dbReference>
<feature type="compositionally biased region" description="Polar residues" evidence="6">
    <location>
        <begin position="798"/>
        <end position="807"/>
    </location>
</feature>
<dbReference type="SMART" id="SM00389">
    <property type="entry name" value="HOX"/>
    <property type="match status" value="1"/>
</dbReference>
<name>A0A6A7ACU6_9PLEO</name>
<feature type="region of interest" description="Disordered" evidence="6">
    <location>
        <begin position="798"/>
        <end position="827"/>
    </location>
</feature>
<feature type="domain" description="C2H2-type" evidence="8">
    <location>
        <begin position="417"/>
        <end position="445"/>
    </location>
</feature>
<evidence type="ECO:0000256" key="1">
    <source>
        <dbReference type="ARBA" id="ARBA00023125"/>
    </source>
</evidence>
<dbReference type="PROSITE" id="PS00028">
    <property type="entry name" value="ZINC_FINGER_C2H2_1"/>
    <property type="match status" value="1"/>
</dbReference>
<dbReference type="InterPro" id="IPR008422">
    <property type="entry name" value="KN_HD"/>
</dbReference>
<comment type="subcellular location">
    <subcellularLocation>
        <location evidence="5">Nucleus</location>
    </subcellularLocation>
</comment>
<dbReference type="Pfam" id="PF05920">
    <property type="entry name" value="Homeobox_KN"/>
    <property type="match status" value="1"/>
</dbReference>
<gene>
    <name evidence="9" type="ORF">CC86DRAFT_391553</name>
</gene>
<keyword evidence="4" id="KW-0863">Zinc-finger</keyword>
<dbReference type="OrthoDB" id="5399138at2759"/>
<evidence type="ECO:0000259" key="7">
    <source>
        <dbReference type="PROSITE" id="PS50071"/>
    </source>
</evidence>
<dbReference type="GO" id="GO:0005634">
    <property type="term" value="C:nucleus"/>
    <property type="evidence" value="ECO:0007669"/>
    <property type="project" value="UniProtKB-SubCell"/>
</dbReference>
<dbReference type="GO" id="GO:0008270">
    <property type="term" value="F:zinc ion binding"/>
    <property type="evidence" value="ECO:0007669"/>
    <property type="project" value="UniProtKB-KW"/>
</dbReference>
<evidence type="ECO:0000256" key="5">
    <source>
        <dbReference type="PROSITE-ProRule" id="PRU00108"/>
    </source>
</evidence>
<evidence type="ECO:0000256" key="3">
    <source>
        <dbReference type="ARBA" id="ARBA00023242"/>
    </source>
</evidence>
<evidence type="ECO:0000259" key="8">
    <source>
        <dbReference type="PROSITE" id="PS50157"/>
    </source>
</evidence>
<keyword evidence="2 5" id="KW-0371">Homeobox</keyword>
<feature type="compositionally biased region" description="Basic residues" evidence="6">
    <location>
        <begin position="223"/>
        <end position="233"/>
    </location>
</feature>
<feature type="compositionally biased region" description="Low complexity" evidence="6">
    <location>
        <begin position="808"/>
        <end position="827"/>
    </location>
</feature>